<dbReference type="PROSITE" id="PS51705">
    <property type="entry name" value="G_HFLX"/>
    <property type="match status" value="1"/>
</dbReference>
<dbReference type="Gene3D" id="3.40.50.300">
    <property type="entry name" value="P-loop containing nucleotide triphosphate hydrolases"/>
    <property type="match status" value="1"/>
</dbReference>
<dbReference type="AlphaFoldDB" id="A0A4S4DXR4"/>
<dbReference type="InterPro" id="IPR016496">
    <property type="entry name" value="GTPase_HflX"/>
</dbReference>
<dbReference type="GO" id="GO:0005525">
    <property type="term" value="F:GTP binding"/>
    <property type="evidence" value="ECO:0007669"/>
    <property type="project" value="InterPro"/>
</dbReference>
<comment type="caution">
    <text evidence="2">The sequence shown here is derived from an EMBL/GenBank/DDBJ whole genome shotgun (WGS) entry which is preliminary data.</text>
</comment>
<organism evidence="2 3">
    <name type="scientific">Camellia sinensis var. sinensis</name>
    <name type="common">China tea</name>
    <dbReference type="NCBI Taxonomy" id="542762"/>
    <lineage>
        <taxon>Eukaryota</taxon>
        <taxon>Viridiplantae</taxon>
        <taxon>Streptophyta</taxon>
        <taxon>Embryophyta</taxon>
        <taxon>Tracheophyta</taxon>
        <taxon>Spermatophyta</taxon>
        <taxon>Magnoliopsida</taxon>
        <taxon>eudicotyledons</taxon>
        <taxon>Gunneridae</taxon>
        <taxon>Pentapetalae</taxon>
        <taxon>asterids</taxon>
        <taxon>Ericales</taxon>
        <taxon>Theaceae</taxon>
        <taxon>Camellia</taxon>
    </lineage>
</organism>
<dbReference type="PRINTS" id="PR00326">
    <property type="entry name" value="GTP1OBG"/>
</dbReference>
<dbReference type="Proteomes" id="UP000306102">
    <property type="component" value="Unassembled WGS sequence"/>
</dbReference>
<dbReference type="FunFam" id="3.40.50.11060:FF:000003">
    <property type="entry name" value="GTP-binding protein chloroplastic"/>
    <property type="match status" value="1"/>
</dbReference>
<dbReference type="PANTHER" id="PTHR10229:SF8">
    <property type="entry name" value="GTPASE HFLX"/>
    <property type="match status" value="1"/>
</dbReference>
<dbReference type="InterPro" id="IPR006073">
    <property type="entry name" value="GTP-bd"/>
</dbReference>
<dbReference type="NCBIfam" id="TIGR03156">
    <property type="entry name" value="GTP_HflX"/>
    <property type="match status" value="1"/>
</dbReference>
<dbReference type="EMBL" id="SDRB02009449">
    <property type="protein sequence ID" value="THG08209.1"/>
    <property type="molecule type" value="Genomic_DNA"/>
</dbReference>
<dbReference type="PANTHER" id="PTHR10229">
    <property type="entry name" value="GTP-BINDING PROTEIN HFLX"/>
    <property type="match status" value="1"/>
</dbReference>
<evidence type="ECO:0000259" key="1">
    <source>
        <dbReference type="PROSITE" id="PS51705"/>
    </source>
</evidence>
<dbReference type="Gene3D" id="3.40.50.150">
    <property type="entry name" value="Vaccinia Virus protein VP39"/>
    <property type="match status" value="1"/>
</dbReference>
<dbReference type="Pfam" id="PF16360">
    <property type="entry name" value="GTP-bdg_M"/>
    <property type="match status" value="1"/>
</dbReference>
<dbReference type="InterPro" id="IPR029063">
    <property type="entry name" value="SAM-dependent_MTases_sf"/>
</dbReference>
<dbReference type="InterPro" id="IPR042108">
    <property type="entry name" value="GTPase_HflX_N_sf"/>
</dbReference>
<reference evidence="2 3" key="1">
    <citation type="journal article" date="2018" name="Proc. Natl. Acad. Sci. U.S.A.">
        <title>Draft genome sequence of Camellia sinensis var. sinensis provides insights into the evolution of the tea genome and tea quality.</title>
        <authorList>
            <person name="Wei C."/>
            <person name="Yang H."/>
            <person name="Wang S."/>
            <person name="Zhao J."/>
            <person name="Liu C."/>
            <person name="Gao L."/>
            <person name="Xia E."/>
            <person name="Lu Y."/>
            <person name="Tai Y."/>
            <person name="She G."/>
            <person name="Sun J."/>
            <person name="Cao H."/>
            <person name="Tong W."/>
            <person name="Gao Q."/>
            <person name="Li Y."/>
            <person name="Deng W."/>
            <person name="Jiang X."/>
            <person name="Wang W."/>
            <person name="Chen Q."/>
            <person name="Zhang S."/>
            <person name="Li H."/>
            <person name="Wu J."/>
            <person name="Wang P."/>
            <person name="Li P."/>
            <person name="Shi C."/>
            <person name="Zheng F."/>
            <person name="Jian J."/>
            <person name="Huang B."/>
            <person name="Shan D."/>
            <person name="Shi M."/>
            <person name="Fang C."/>
            <person name="Yue Y."/>
            <person name="Li F."/>
            <person name="Li D."/>
            <person name="Wei S."/>
            <person name="Han B."/>
            <person name="Jiang C."/>
            <person name="Yin Y."/>
            <person name="Xia T."/>
            <person name="Zhang Z."/>
            <person name="Bennetzen J.L."/>
            <person name="Zhao S."/>
            <person name="Wan X."/>
        </authorList>
    </citation>
    <scope>NUCLEOTIDE SEQUENCE [LARGE SCALE GENOMIC DNA]</scope>
    <source>
        <strain evidence="3">cv. Shuchazao</strain>
        <tissue evidence="2">Leaf</tissue>
    </source>
</reference>
<keyword evidence="3" id="KW-1185">Reference proteome</keyword>
<dbReference type="InterPro" id="IPR032305">
    <property type="entry name" value="GTP-bd_M"/>
</dbReference>
<dbReference type="InterPro" id="IPR027417">
    <property type="entry name" value="P-loop_NTPase"/>
</dbReference>
<name>A0A4S4DXR4_CAMSN</name>
<dbReference type="GO" id="GO:0043022">
    <property type="term" value="F:ribosome binding"/>
    <property type="evidence" value="ECO:0007669"/>
    <property type="project" value="TreeGrafter"/>
</dbReference>
<dbReference type="GO" id="GO:0005737">
    <property type="term" value="C:cytoplasm"/>
    <property type="evidence" value="ECO:0007669"/>
    <property type="project" value="TreeGrafter"/>
</dbReference>
<proteinExistence type="predicted"/>
<dbReference type="CDD" id="cd01878">
    <property type="entry name" value="HflX"/>
    <property type="match status" value="1"/>
</dbReference>
<gene>
    <name evidence="2" type="ORF">TEA_010748</name>
</gene>
<sequence length="891" mass="99413">MLRTISAHIRAPLRSLPQTLTYLPQPSFSSTPFTTHSPFKLPIDPSHSSSSTTPSFPSISTLSLSSPFSHSPLLQRHEVSRADDCNNRDPTSPPRLFVVQPRLRPQPFLQAKLDEALSLANSLEEQRDGFFDTELWDKELPPHVVVQNPAARSRHSDTYFGPGTVETVKCHLNAVESKARIHGEVDAVFVNAILTGIQQRNLEASCTCAISCRKLYCFRKWGKPVLDRVGLIIEIFNAHAYTKEGKLQAELAALMYKRTRLVRVRGPDGRYTFGSTGEAEVVSARGRGSGGRGFISGAGETELQLQRRRILERRKQLLSEIQEVRRTRALQRAARKRHGGDNGQDMVTVAVVGYTNAGKSTLVSTLSNSDLYSDDRLFATVDPKLRSVILPSGRKVLFSDTVGFISDLPVQLVEAFHATLEEVVEADLLVHVLDSSAPNLDEHRETVLQVLKQIGIDLQEEMGADDDEISSFSGVEEVNDVEEYKLSSGEPIDDCDDNSKEIVSELSLGGHEESIDDQQSDYSDGWLLSGDERETSNEKMGWEKTPNDQHTMLCEDWRKTEQNSHSQSQYGPHVKVSAVMGVGLQELLELIDAKLKSQNVVEKNIVDRKWRPPRTEDAYCENNQQCKAALCLGLNFVARNRTNKHHSIHSRSQIQSPNSFQISECWIVALKGVVLLIGLFRGGSGIFAGNKEAISKVEGDYSCTLEVHRAIPILKKAYGDNMRKVLHVGPDTCSVVSKLLREEETEAWGVEPYEIEDAGSCKSLVHKGIVREADIKFPLQYRPKSFSLVIVSDALEYLSPKYLNKTLPDLARVSADGLVIFTGYPGKQRAKVAELSKFGRPAKMRSSSWWIRFFGQISLEVNEAAAKKFEQAAIKLSYKPSCQVFHLRSYH</sequence>
<dbReference type="Pfam" id="PF01926">
    <property type="entry name" value="MMR_HSR1"/>
    <property type="match status" value="1"/>
</dbReference>
<dbReference type="InterPro" id="IPR030394">
    <property type="entry name" value="G_HFLX_dom"/>
</dbReference>
<evidence type="ECO:0000313" key="3">
    <source>
        <dbReference type="Proteomes" id="UP000306102"/>
    </source>
</evidence>
<dbReference type="Gene3D" id="3.40.50.11060">
    <property type="entry name" value="GTPase HflX, N-terminal domain"/>
    <property type="match status" value="1"/>
</dbReference>
<feature type="domain" description="Hflx-type G" evidence="1">
    <location>
        <begin position="347"/>
        <end position="457"/>
    </location>
</feature>
<dbReference type="STRING" id="542762.A0A4S4DXR4"/>
<protein>
    <recommendedName>
        <fullName evidence="1">Hflx-type G domain-containing protein</fullName>
    </recommendedName>
</protein>
<accession>A0A4S4DXR4</accession>
<evidence type="ECO:0000313" key="2">
    <source>
        <dbReference type="EMBL" id="THG08209.1"/>
    </source>
</evidence>
<dbReference type="SUPFAM" id="SSF52540">
    <property type="entry name" value="P-loop containing nucleoside triphosphate hydrolases"/>
    <property type="match status" value="1"/>
</dbReference>